<reference evidence="1" key="1">
    <citation type="submission" date="2014-09" db="EMBL/GenBank/DDBJ databases">
        <authorList>
            <person name="Magalhaes I.L.F."/>
            <person name="Oliveira U."/>
            <person name="Santos F.R."/>
            <person name="Vidigal T.H.D.A."/>
            <person name="Brescovit A.D."/>
            <person name="Santos A.J."/>
        </authorList>
    </citation>
    <scope>NUCLEOTIDE SEQUENCE</scope>
    <source>
        <tissue evidence="1">Shoot tissue taken approximately 20 cm above the soil surface</tissue>
    </source>
</reference>
<evidence type="ECO:0000313" key="1">
    <source>
        <dbReference type="EMBL" id="JAD60998.1"/>
    </source>
</evidence>
<dbReference type="AlphaFoldDB" id="A0A0A9BFQ6"/>
<dbReference type="EMBL" id="GBRH01236897">
    <property type="protein sequence ID" value="JAD60998.1"/>
    <property type="molecule type" value="Transcribed_RNA"/>
</dbReference>
<protein>
    <submittedName>
        <fullName evidence="1">Uncharacterized protein</fullName>
    </submittedName>
</protein>
<accession>A0A0A9BFQ6</accession>
<proteinExistence type="predicted"/>
<name>A0A0A9BFQ6_ARUDO</name>
<organism evidence="1">
    <name type="scientific">Arundo donax</name>
    <name type="common">Giant reed</name>
    <name type="synonym">Donax arundinaceus</name>
    <dbReference type="NCBI Taxonomy" id="35708"/>
    <lineage>
        <taxon>Eukaryota</taxon>
        <taxon>Viridiplantae</taxon>
        <taxon>Streptophyta</taxon>
        <taxon>Embryophyta</taxon>
        <taxon>Tracheophyta</taxon>
        <taxon>Spermatophyta</taxon>
        <taxon>Magnoliopsida</taxon>
        <taxon>Liliopsida</taxon>
        <taxon>Poales</taxon>
        <taxon>Poaceae</taxon>
        <taxon>PACMAD clade</taxon>
        <taxon>Arundinoideae</taxon>
        <taxon>Arundineae</taxon>
        <taxon>Arundo</taxon>
    </lineage>
</organism>
<reference evidence="1" key="2">
    <citation type="journal article" date="2015" name="Data Brief">
        <title>Shoot transcriptome of the giant reed, Arundo donax.</title>
        <authorList>
            <person name="Barrero R.A."/>
            <person name="Guerrero F.D."/>
            <person name="Moolhuijzen P."/>
            <person name="Goolsby J.A."/>
            <person name="Tidwell J."/>
            <person name="Bellgard S.E."/>
            <person name="Bellgard M.I."/>
        </authorList>
    </citation>
    <scope>NUCLEOTIDE SEQUENCE</scope>
    <source>
        <tissue evidence="1">Shoot tissue taken approximately 20 cm above the soil surface</tissue>
    </source>
</reference>
<sequence>MCEVLQHFSVVTYNWVCILLCVFPVETLA</sequence>